<dbReference type="KEGG" id="dsw:QR90_10090"/>
<dbReference type="PANTHER" id="PTHR34821">
    <property type="entry name" value="INNER MEMBRANE PROTEIN YDCZ"/>
    <property type="match status" value="1"/>
</dbReference>
<dbReference type="InterPro" id="IPR006750">
    <property type="entry name" value="YdcZ"/>
</dbReference>
<feature type="transmembrane region" description="Helical" evidence="1">
    <location>
        <begin position="99"/>
        <end position="121"/>
    </location>
</feature>
<keyword evidence="1" id="KW-0812">Transmembrane</keyword>
<keyword evidence="1" id="KW-1133">Transmembrane helix</keyword>
<dbReference type="PANTHER" id="PTHR34821:SF2">
    <property type="entry name" value="INNER MEMBRANE PROTEIN YDCZ"/>
    <property type="match status" value="1"/>
</dbReference>
<dbReference type="STRING" id="1182571.QR90_10090"/>
<accession>A0A0A7KJK0</accession>
<feature type="transmembrane region" description="Helical" evidence="1">
    <location>
        <begin position="133"/>
        <end position="151"/>
    </location>
</feature>
<proteinExistence type="predicted"/>
<organism evidence="2 3">
    <name type="scientific">Deinococcus radiopugnans</name>
    <dbReference type="NCBI Taxonomy" id="57497"/>
    <lineage>
        <taxon>Bacteria</taxon>
        <taxon>Thermotogati</taxon>
        <taxon>Deinococcota</taxon>
        <taxon>Deinococci</taxon>
        <taxon>Deinococcales</taxon>
        <taxon>Deinococcaceae</taxon>
        <taxon>Deinococcus</taxon>
    </lineage>
</organism>
<gene>
    <name evidence="2" type="ORF">QR90_10090</name>
</gene>
<dbReference type="RefSeq" id="WP_039684274.1">
    <property type="nucleotide sequence ID" value="NZ_CP010028.1"/>
</dbReference>
<evidence type="ECO:0000313" key="2">
    <source>
        <dbReference type="EMBL" id="AIZ45369.1"/>
    </source>
</evidence>
<feature type="transmembrane region" description="Helical" evidence="1">
    <location>
        <begin position="75"/>
        <end position="93"/>
    </location>
</feature>
<sequence length="158" mass="16088">MTLEPRRAPFLLLAVAAGTLLPMQFAVNSALAGELKSVTLTAALSYLVGAVALGLVLAVLRVPGAWTAAGAAPRWVWLGGVVGSAYVVGSVVLTRLLGAALATTLVIAAQVLTALALDHFGALGLPRRRLNRARSLAALLVLAALALRLWGLQPGGPA</sequence>
<dbReference type="EMBL" id="CP010028">
    <property type="protein sequence ID" value="AIZ45369.1"/>
    <property type="molecule type" value="Genomic_DNA"/>
</dbReference>
<name>A0A0A7KJK0_9DEIO</name>
<dbReference type="Proteomes" id="UP000030634">
    <property type="component" value="Chromosome"/>
</dbReference>
<keyword evidence="1" id="KW-0472">Membrane</keyword>
<dbReference type="Pfam" id="PF04657">
    <property type="entry name" value="DMT_YdcZ"/>
    <property type="match status" value="1"/>
</dbReference>
<evidence type="ECO:0000313" key="3">
    <source>
        <dbReference type="Proteomes" id="UP000030634"/>
    </source>
</evidence>
<evidence type="ECO:0008006" key="4">
    <source>
        <dbReference type="Google" id="ProtNLM"/>
    </source>
</evidence>
<reference evidence="3" key="1">
    <citation type="submission" date="2014-11" db="EMBL/GenBank/DDBJ databases">
        <title>Hymenobacter sp. DG25B genome submission.</title>
        <authorList>
            <person name="Jung H.-Y."/>
            <person name="Kim M.K."/>
            <person name="Srinivasan S."/>
            <person name="Lim S."/>
        </authorList>
    </citation>
    <scope>NUCLEOTIDE SEQUENCE [LARGE SCALE GENOMIC DNA]</scope>
    <source>
        <strain evidence="3">DY59</strain>
    </source>
</reference>
<feature type="transmembrane region" description="Helical" evidence="1">
    <location>
        <begin position="42"/>
        <end position="63"/>
    </location>
</feature>
<dbReference type="AlphaFoldDB" id="A0A0A7KJK0"/>
<protein>
    <recommendedName>
        <fullName evidence="4">Transporter family-2 protein</fullName>
    </recommendedName>
</protein>
<dbReference type="HOGENOM" id="CLU_068878_1_1_0"/>
<evidence type="ECO:0000256" key="1">
    <source>
        <dbReference type="SAM" id="Phobius"/>
    </source>
</evidence>
<dbReference type="GO" id="GO:0005886">
    <property type="term" value="C:plasma membrane"/>
    <property type="evidence" value="ECO:0007669"/>
    <property type="project" value="TreeGrafter"/>
</dbReference>